<evidence type="ECO:0000313" key="4">
    <source>
        <dbReference type="Proteomes" id="UP000642070"/>
    </source>
</evidence>
<evidence type="ECO:0000313" key="3">
    <source>
        <dbReference type="EMBL" id="GGM56123.1"/>
    </source>
</evidence>
<feature type="region of interest" description="Disordered" evidence="1">
    <location>
        <begin position="100"/>
        <end position="170"/>
    </location>
</feature>
<gene>
    <name evidence="3" type="ORF">GCM10007977_067270</name>
</gene>
<feature type="compositionally biased region" description="Low complexity" evidence="1">
    <location>
        <begin position="102"/>
        <end position="170"/>
    </location>
</feature>
<organism evidence="3 4">
    <name type="scientific">Dactylosporangium sucinum</name>
    <dbReference type="NCBI Taxonomy" id="1424081"/>
    <lineage>
        <taxon>Bacteria</taxon>
        <taxon>Bacillati</taxon>
        <taxon>Actinomycetota</taxon>
        <taxon>Actinomycetes</taxon>
        <taxon>Micromonosporales</taxon>
        <taxon>Micromonosporaceae</taxon>
        <taxon>Dactylosporangium</taxon>
    </lineage>
</organism>
<sequence>MARSRLSYAEAVRVLTGGTDHTAVLSRLAGGALLLAAPFVPGALALFDAKGEANALLRDLVGAAPARIRAARGKRHYELIEAAHTVLVISSYFDALAEIDGPRSPGRGAGRSARGRSASRSARPSPSTSSPSTPSSCWRSWPTTGAGPAGAHTAPGSTTPPCGPCCPTSR</sequence>
<evidence type="ECO:0000256" key="1">
    <source>
        <dbReference type="SAM" id="MobiDB-lite"/>
    </source>
</evidence>
<proteinExistence type="predicted"/>
<comment type="caution">
    <text evidence="3">The sequence shown here is derived from an EMBL/GenBank/DDBJ whole genome shotgun (WGS) entry which is preliminary data.</text>
</comment>
<protein>
    <recommendedName>
        <fullName evidence="2">NACHT N-terminal Helical domain-containing protein</fullName>
    </recommendedName>
</protein>
<name>A0A917U3Z3_9ACTN</name>
<dbReference type="RefSeq" id="WP_190254027.1">
    <property type="nucleotide sequence ID" value="NZ_BMPI01000038.1"/>
</dbReference>
<dbReference type="Proteomes" id="UP000642070">
    <property type="component" value="Unassembled WGS sequence"/>
</dbReference>
<dbReference type="EMBL" id="BMPI01000038">
    <property type="protein sequence ID" value="GGM56123.1"/>
    <property type="molecule type" value="Genomic_DNA"/>
</dbReference>
<dbReference type="InterPro" id="IPR054567">
    <property type="entry name" value="NNH7"/>
</dbReference>
<keyword evidence="4" id="KW-1185">Reference proteome</keyword>
<reference evidence="3" key="2">
    <citation type="submission" date="2020-09" db="EMBL/GenBank/DDBJ databases">
        <authorList>
            <person name="Sun Q."/>
            <person name="Ohkuma M."/>
        </authorList>
    </citation>
    <scope>NUCLEOTIDE SEQUENCE</scope>
    <source>
        <strain evidence="3">JCM 19831</strain>
    </source>
</reference>
<dbReference type="Pfam" id="PF22738">
    <property type="entry name" value="NNH7"/>
    <property type="match status" value="1"/>
</dbReference>
<dbReference type="AlphaFoldDB" id="A0A917U3Z3"/>
<accession>A0A917U3Z3</accession>
<reference evidence="3" key="1">
    <citation type="journal article" date="2014" name="Int. J. Syst. Evol. Microbiol.">
        <title>Complete genome sequence of Corynebacterium casei LMG S-19264T (=DSM 44701T), isolated from a smear-ripened cheese.</title>
        <authorList>
            <consortium name="US DOE Joint Genome Institute (JGI-PGF)"/>
            <person name="Walter F."/>
            <person name="Albersmeier A."/>
            <person name="Kalinowski J."/>
            <person name="Ruckert C."/>
        </authorList>
    </citation>
    <scope>NUCLEOTIDE SEQUENCE</scope>
    <source>
        <strain evidence="3">JCM 19831</strain>
    </source>
</reference>
<evidence type="ECO:0000259" key="2">
    <source>
        <dbReference type="Pfam" id="PF22738"/>
    </source>
</evidence>
<feature type="domain" description="NACHT N-terminal Helical" evidence="2">
    <location>
        <begin position="4"/>
        <end position="106"/>
    </location>
</feature>